<organism evidence="1 2">
    <name type="scientific">Caballeronia sordidicola</name>
    <name type="common">Burkholderia sordidicola</name>
    <dbReference type="NCBI Taxonomy" id="196367"/>
    <lineage>
        <taxon>Bacteria</taxon>
        <taxon>Pseudomonadati</taxon>
        <taxon>Pseudomonadota</taxon>
        <taxon>Betaproteobacteria</taxon>
        <taxon>Burkholderiales</taxon>
        <taxon>Burkholderiaceae</taxon>
        <taxon>Caballeronia</taxon>
    </lineage>
</organism>
<proteinExistence type="predicted"/>
<dbReference type="EMBL" id="MTHB01000209">
    <property type="protein sequence ID" value="OXC74565.1"/>
    <property type="molecule type" value="Genomic_DNA"/>
</dbReference>
<dbReference type="AlphaFoldDB" id="A0A226WTM7"/>
<evidence type="ECO:0000313" key="1">
    <source>
        <dbReference type="EMBL" id="OXC74565.1"/>
    </source>
</evidence>
<protein>
    <submittedName>
        <fullName evidence="1">Uncharacterized protein</fullName>
    </submittedName>
</protein>
<comment type="caution">
    <text evidence="1">The sequence shown here is derived from an EMBL/GenBank/DDBJ whole genome shotgun (WGS) entry which is preliminary data.</text>
</comment>
<dbReference type="Proteomes" id="UP000214720">
    <property type="component" value="Unassembled WGS sequence"/>
</dbReference>
<sequence>MQELCQGKGVLVFKAAKPRGTRRSADHAGSAREVGEYLTLELLVRDAPSRNLHAQKRRSPAP</sequence>
<accession>A0A226WTM7</accession>
<gene>
    <name evidence="1" type="ORF">BSU04_31560</name>
</gene>
<reference evidence="2" key="1">
    <citation type="submission" date="2017-01" db="EMBL/GenBank/DDBJ databases">
        <title>Genome Analysis of Deinococcus marmoris KOPRI26562.</title>
        <authorList>
            <person name="Kim J.H."/>
            <person name="Oh H.-M."/>
        </authorList>
    </citation>
    <scope>NUCLEOTIDE SEQUENCE [LARGE SCALE GENOMIC DNA]</scope>
    <source>
        <strain evidence="2">PAMC 26633</strain>
    </source>
</reference>
<evidence type="ECO:0000313" key="2">
    <source>
        <dbReference type="Proteomes" id="UP000214720"/>
    </source>
</evidence>
<dbReference type="RefSeq" id="WP_089163957.1">
    <property type="nucleotide sequence ID" value="NZ_MTHB01000209.1"/>
</dbReference>
<name>A0A226WTM7_CABSO</name>